<evidence type="ECO:0000313" key="5">
    <source>
        <dbReference type="Proteomes" id="UP000253628"/>
    </source>
</evidence>
<dbReference type="AlphaFoldDB" id="A0A366H7R1"/>
<protein>
    <submittedName>
        <fullName evidence="4">Anti-sigma-K factor RskA</fullName>
    </submittedName>
</protein>
<keyword evidence="2" id="KW-1133">Transmembrane helix</keyword>
<feature type="compositionally biased region" description="Low complexity" evidence="1">
    <location>
        <begin position="77"/>
        <end position="86"/>
    </location>
</feature>
<accession>A0A366H7R1</accession>
<evidence type="ECO:0000313" key="4">
    <source>
        <dbReference type="EMBL" id="RBP38242.1"/>
    </source>
</evidence>
<name>A0A366H7R1_9BURK</name>
<evidence type="ECO:0000256" key="2">
    <source>
        <dbReference type="SAM" id="Phobius"/>
    </source>
</evidence>
<evidence type="ECO:0000256" key="1">
    <source>
        <dbReference type="SAM" id="MobiDB-lite"/>
    </source>
</evidence>
<dbReference type="GO" id="GO:0005886">
    <property type="term" value="C:plasma membrane"/>
    <property type="evidence" value="ECO:0007669"/>
    <property type="project" value="InterPro"/>
</dbReference>
<feature type="transmembrane region" description="Helical" evidence="2">
    <location>
        <begin position="110"/>
        <end position="130"/>
    </location>
</feature>
<evidence type="ECO:0000259" key="3">
    <source>
        <dbReference type="Pfam" id="PF10099"/>
    </source>
</evidence>
<keyword evidence="2" id="KW-0812">Transmembrane</keyword>
<organism evidence="4 5">
    <name type="scientific">Eoetvoesiella caeni</name>
    <dbReference type="NCBI Taxonomy" id="645616"/>
    <lineage>
        <taxon>Bacteria</taxon>
        <taxon>Pseudomonadati</taxon>
        <taxon>Pseudomonadota</taxon>
        <taxon>Betaproteobacteria</taxon>
        <taxon>Burkholderiales</taxon>
        <taxon>Alcaligenaceae</taxon>
        <taxon>Eoetvoesiella</taxon>
    </lineage>
</organism>
<comment type="caution">
    <text evidence="4">The sequence shown here is derived from an EMBL/GenBank/DDBJ whole genome shotgun (WGS) entry which is preliminary data.</text>
</comment>
<feature type="region of interest" description="Disordered" evidence="1">
    <location>
        <begin position="69"/>
        <end position="93"/>
    </location>
</feature>
<sequence>MHNDILAAEYVLGTLRGPARRRFEALMQQDSVLLSHVHRWQETLSVLDAADTPIQPPLRVWRAIQSRLPQRQEATRDSNSPSPSRDSFTKSTMSARPSWKARTFQYRWQFASFALAVALVTITVSSRLFVPDNTGSMYVPVAVLAATQAGQPQQMVVSFDSNNQKLIVTPFDLEAPETGHSLELWLIAKGQKPESLGLLKPQASTMISLNRTRLAPEVTLAVSLEPAGGSPTGQPTGTVLYAGRIGKT</sequence>
<gene>
    <name evidence="4" type="ORF">DFR37_1076</name>
</gene>
<dbReference type="Pfam" id="PF10099">
    <property type="entry name" value="RskA_C"/>
    <property type="match status" value="1"/>
</dbReference>
<dbReference type="Proteomes" id="UP000253628">
    <property type="component" value="Unassembled WGS sequence"/>
</dbReference>
<feature type="domain" description="Anti-sigma K factor RskA C-terminal" evidence="3">
    <location>
        <begin position="113"/>
        <end position="239"/>
    </location>
</feature>
<dbReference type="GO" id="GO:0016989">
    <property type="term" value="F:sigma factor antagonist activity"/>
    <property type="evidence" value="ECO:0007669"/>
    <property type="project" value="TreeGrafter"/>
</dbReference>
<keyword evidence="2" id="KW-0472">Membrane</keyword>
<proteinExistence type="predicted"/>
<dbReference type="PANTHER" id="PTHR37461">
    <property type="entry name" value="ANTI-SIGMA-K FACTOR RSKA"/>
    <property type="match status" value="1"/>
</dbReference>
<dbReference type="EMBL" id="QNRQ01000007">
    <property type="protein sequence ID" value="RBP38242.1"/>
    <property type="molecule type" value="Genomic_DNA"/>
</dbReference>
<dbReference type="InterPro" id="IPR051474">
    <property type="entry name" value="Anti-sigma-K/W_factor"/>
</dbReference>
<dbReference type="GO" id="GO:0006417">
    <property type="term" value="P:regulation of translation"/>
    <property type="evidence" value="ECO:0007669"/>
    <property type="project" value="TreeGrafter"/>
</dbReference>
<dbReference type="PANTHER" id="PTHR37461:SF1">
    <property type="entry name" value="ANTI-SIGMA-K FACTOR RSKA"/>
    <property type="match status" value="1"/>
</dbReference>
<keyword evidence="5" id="KW-1185">Reference proteome</keyword>
<reference evidence="4 5" key="1">
    <citation type="submission" date="2018-06" db="EMBL/GenBank/DDBJ databases">
        <title>Genomic Encyclopedia of Type Strains, Phase IV (KMG-IV): sequencing the most valuable type-strain genomes for metagenomic binning, comparative biology and taxonomic classification.</title>
        <authorList>
            <person name="Goeker M."/>
        </authorList>
    </citation>
    <scope>NUCLEOTIDE SEQUENCE [LARGE SCALE GENOMIC DNA]</scope>
    <source>
        <strain evidence="4 5">DSM 25520</strain>
    </source>
</reference>
<dbReference type="InterPro" id="IPR018764">
    <property type="entry name" value="RskA_C"/>
</dbReference>